<dbReference type="AlphaFoldDB" id="A0A4Y8VN05"/>
<dbReference type="OrthoDB" id="9908957at2"/>
<dbReference type="Proteomes" id="UP000297555">
    <property type="component" value="Unassembled WGS sequence"/>
</dbReference>
<reference evidence="1 2" key="1">
    <citation type="submission" date="2019-03" db="EMBL/GenBank/DDBJ databases">
        <title>Draft genome sequence of humic substances-degrading Pseudomonas kribbensis CHA-19 from forest soil.</title>
        <authorList>
            <person name="Kim D."/>
        </authorList>
    </citation>
    <scope>NUCLEOTIDE SEQUENCE [LARGE SCALE GENOMIC DNA]</scope>
    <source>
        <strain evidence="1 2">CHA-19</strain>
    </source>
</reference>
<evidence type="ECO:0000313" key="1">
    <source>
        <dbReference type="EMBL" id="TFH81748.1"/>
    </source>
</evidence>
<dbReference type="EMBL" id="SPDQ01000011">
    <property type="protein sequence ID" value="TFH81748.1"/>
    <property type="molecule type" value="Genomic_DNA"/>
</dbReference>
<accession>A0A4Y8VN05</accession>
<comment type="caution">
    <text evidence="1">The sequence shown here is derived from an EMBL/GenBank/DDBJ whole genome shotgun (WGS) entry which is preliminary data.</text>
</comment>
<dbReference type="RefSeq" id="WP_134826087.1">
    <property type="nucleotide sequence ID" value="NZ_SPDQ01000011.1"/>
</dbReference>
<evidence type="ECO:0000313" key="2">
    <source>
        <dbReference type="Proteomes" id="UP000297555"/>
    </source>
</evidence>
<name>A0A4Y8VN05_9PSED</name>
<proteinExistence type="predicted"/>
<gene>
    <name evidence="1" type="ORF">E4J90_09200</name>
</gene>
<organism evidence="1 2">
    <name type="scientific">Pseudomonas kribbensis</name>
    <dbReference type="NCBI Taxonomy" id="1628086"/>
    <lineage>
        <taxon>Bacteria</taxon>
        <taxon>Pseudomonadati</taxon>
        <taxon>Pseudomonadota</taxon>
        <taxon>Gammaproteobacteria</taxon>
        <taxon>Pseudomonadales</taxon>
        <taxon>Pseudomonadaceae</taxon>
        <taxon>Pseudomonas</taxon>
    </lineage>
</organism>
<protein>
    <submittedName>
        <fullName evidence="1">Uncharacterized protein</fullName>
    </submittedName>
</protein>
<sequence length="110" mass="12155">MPPFVAESLGVHLKSVDIQGVTVFFNWPVIKNTLLHTEKISNIHPAFTTTVYAFLNPKLPSAAWDFFCLRFTSPHAFAPSTFSASAAFQVGIGQVHIFSTTTVWPIFISV</sequence>